<name>A0ABR9DTC0_9MICO</name>
<evidence type="ECO:0000313" key="2">
    <source>
        <dbReference type="Proteomes" id="UP000642107"/>
    </source>
</evidence>
<keyword evidence="2" id="KW-1185">Reference proteome</keyword>
<organism evidence="1 2">
    <name type="scientific">Flavimobilis rhizosphaerae</name>
    <dbReference type="NCBI Taxonomy" id="2775421"/>
    <lineage>
        <taxon>Bacteria</taxon>
        <taxon>Bacillati</taxon>
        <taxon>Actinomycetota</taxon>
        <taxon>Actinomycetes</taxon>
        <taxon>Micrococcales</taxon>
        <taxon>Jonesiaceae</taxon>
        <taxon>Flavimobilis</taxon>
    </lineage>
</organism>
<dbReference type="Proteomes" id="UP000642107">
    <property type="component" value="Unassembled WGS sequence"/>
</dbReference>
<dbReference type="EMBL" id="JACZDF010000007">
    <property type="protein sequence ID" value="MBD9700184.1"/>
    <property type="molecule type" value="Genomic_DNA"/>
</dbReference>
<dbReference type="RefSeq" id="WP_192281334.1">
    <property type="nucleotide sequence ID" value="NZ_JACZDF010000007.1"/>
</dbReference>
<gene>
    <name evidence="1" type="ORF">IGS67_11905</name>
</gene>
<evidence type="ECO:0008006" key="3">
    <source>
        <dbReference type="Google" id="ProtNLM"/>
    </source>
</evidence>
<sequence length="74" mass="8024">MARVRTQDLTRRHIGHMAQVTSTNGSTATGTIERIEHFASGVANTSSSTSVTLRVVRQQLEISGPGFEEIVILD</sequence>
<protein>
    <recommendedName>
        <fullName evidence="3">TRAM domain-containing protein</fullName>
    </recommendedName>
</protein>
<proteinExistence type="predicted"/>
<evidence type="ECO:0000313" key="1">
    <source>
        <dbReference type="EMBL" id="MBD9700184.1"/>
    </source>
</evidence>
<comment type="caution">
    <text evidence="1">The sequence shown here is derived from an EMBL/GenBank/DDBJ whole genome shotgun (WGS) entry which is preliminary data.</text>
</comment>
<accession>A0ABR9DTC0</accession>
<reference evidence="1 2" key="1">
    <citation type="submission" date="2020-09" db="EMBL/GenBank/DDBJ databases">
        <title>Flavimobilis rhizosphaerae sp. nov., isolated from rhizosphere soil of Spartina alterniflora.</title>
        <authorList>
            <person name="Hanqin C."/>
        </authorList>
    </citation>
    <scope>NUCLEOTIDE SEQUENCE [LARGE SCALE GENOMIC DNA]</scope>
    <source>
        <strain evidence="1 2">GY 10621</strain>
    </source>
</reference>